<dbReference type="HOGENOM" id="CLU_055356_0_0_1"/>
<evidence type="ECO:0000256" key="7">
    <source>
        <dbReference type="ARBA" id="ARBA00043129"/>
    </source>
</evidence>
<dbReference type="Gene3D" id="3.40.50.150">
    <property type="entry name" value="Vaccinia Virus protein VP39"/>
    <property type="match status" value="1"/>
</dbReference>
<dbReference type="AlphaFoldDB" id="A0A0C3DSB4"/>
<accession>A0A0C3DSB4</accession>
<feature type="binding site" evidence="11">
    <location>
        <position position="82"/>
    </location>
    <ligand>
        <name>S-adenosyl-L-methionine</name>
        <dbReference type="ChEBI" id="CHEBI:59789"/>
    </ligand>
</feature>
<dbReference type="OrthoDB" id="1298661at2759"/>
<evidence type="ECO:0000256" key="11">
    <source>
        <dbReference type="PIRSR" id="PIRSR016958-1"/>
    </source>
</evidence>
<dbReference type="EC" id="2.1.1.244" evidence="5"/>
<dbReference type="Proteomes" id="UP000053989">
    <property type="component" value="Unassembled WGS sequence"/>
</dbReference>
<name>A0A0C3DSB4_9AGAM</name>
<feature type="binding site" evidence="11">
    <location>
        <position position="190"/>
    </location>
    <ligand>
        <name>S-adenosyl-L-methionine</name>
        <dbReference type="ChEBI" id="CHEBI:59789"/>
    </ligand>
</feature>
<evidence type="ECO:0000256" key="6">
    <source>
        <dbReference type="ARBA" id="ARBA00039449"/>
    </source>
</evidence>
<evidence type="ECO:0000256" key="4">
    <source>
        <dbReference type="ARBA" id="ARBA00022691"/>
    </source>
</evidence>
<feature type="non-terminal residue" evidence="13">
    <location>
        <position position="1"/>
    </location>
</feature>
<dbReference type="PANTHER" id="PTHR12753">
    <property type="entry name" value="AD-003 - RELATED"/>
    <property type="match status" value="1"/>
</dbReference>
<evidence type="ECO:0000313" key="13">
    <source>
        <dbReference type="EMBL" id="KIM58896.1"/>
    </source>
</evidence>
<organism evidence="13 14">
    <name type="scientific">Scleroderma citrinum Foug A</name>
    <dbReference type="NCBI Taxonomy" id="1036808"/>
    <lineage>
        <taxon>Eukaryota</taxon>
        <taxon>Fungi</taxon>
        <taxon>Dikarya</taxon>
        <taxon>Basidiomycota</taxon>
        <taxon>Agaricomycotina</taxon>
        <taxon>Agaricomycetes</taxon>
        <taxon>Agaricomycetidae</taxon>
        <taxon>Boletales</taxon>
        <taxon>Sclerodermatineae</taxon>
        <taxon>Sclerodermataceae</taxon>
        <taxon>Scleroderma</taxon>
    </lineage>
</organism>
<dbReference type="GO" id="GO:0032259">
    <property type="term" value="P:methylation"/>
    <property type="evidence" value="ECO:0007669"/>
    <property type="project" value="UniProtKB-KW"/>
</dbReference>
<keyword evidence="4 11" id="KW-0949">S-adenosyl-L-methionine</keyword>
<comment type="similarity">
    <text evidence="1">Belongs to the methyltransferase superfamily. NTM1 family.</text>
</comment>
<comment type="catalytic activity">
    <reaction evidence="9">
        <text>N-terminal L-prolyl-L-prolyl-L-lysyl-[protein] + 2 S-adenosyl-L-methionine = N-terminal N,N-dimethyl-L-prolyl-L-prolyl-L-lysyl-[protein] + 2 S-adenosyl-L-homocysteine + 2 H(+)</text>
        <dbReference type="Rhea" id="RHEA:54736"/>
        <dbReference type="Rhea" id="RHEA-COMP:13787"/>
        <dbReference type="Rhea" id="RHEA-COMP:13974"/>
        <dbReference type="ChEBI" id="CHEBI:15378"/>
        <dbReference type="ChEBI" id="CHEBI:57856"/>
        <dbReference type="ChEBI" id="CHEBI:59789"/>
        <dbReference type="ChEBI" id="CHEBI:138059"/>
        <dbReference type="ChEBI" id="CHEBI:138318"/>
        <dbReference type="EC" id="2.1.1.244"/>
    </reaction>
</comment>
<dbReference type="STRING" id="1036808.A0A0C3DSB4"/>
<dbReference type="FunCoup" id="A0A0C3DSB4">
    <property type="interactions" value="499"/>
</dbReference>
<keyword evidence="12" id="KW-0812">Transmembrane</keyword>
<dbReference type="SUPFAM" id="SSF53335">
    <property type="entry name" value="S-adenosyl-L-methionine-dependent methyltransferases"/>
    <property type="match status" value="1"/>
</dbReference>
<reference evidence="13 14" key="1">
    <citation type="submission" date="2014-04" db="EMBL/GenBank/DDBJ databases">
        <authorList>
            <consortium name="DOE Joint Genome Institute"/>
            <person name="Kuo A."/>
            <person name="Kohler A."/>
            <person name="Nagy L.G."/>
            <person name="Floudas D."/>
            <person name="Copeland A."/>
            <person name="Barry K.W."/>
            <person name="Cichocki N."/>
            <person name="Veneault-Fourrey C."/>
            <person name="LaButti K."/>
            <person name="Lindquist E.A."/>
            <person name="Lipzen A."/>
            <person name="Lundell T."/>
            <person name="Morin E."/>
            <person name="Murat C."/>
            <person name="Sun H."/>
            <person name="Tunlid A."/>
            <person name="Henrissat B."/>
            <person name="Grigoriev I.V."/>
            <person name="Hibbett D.S."/>
            <person name="Martin F."/>
            <person name="Nordberg H.P."/>
            <person name="Cantor M.N."/>
            <person name="Hua S.X."/>
        </authorList>
    </citation>
    <scope>NUCLEOTIDE SEQUENCE [LARGE SCALE GENOMIC DNA]</scope>
    <source>
        <strain evidence="13 14">Foug A</strain>
    </source>
</reference>
<evidence type="ECO:0000256" key="12">
    <source>
        <dbReference type="SAM" id="Phobius"/>
    </source>
</evidence>
<evidence type="ECO:0000256" key="5">
    <source>
        <dbReference type="ARBA" id="ARBA00039112"/>
    </source>
</evidence>
<dbReference type="GO" id="GO:0071885">
    <property type="term" value="F:N-terminal protein N-methyltransferase activity"/>
    <property type="evidence" value="ECO:0007669"/>
    <property type="project" value="UniProtKB-EC"/>
</dbReference>
<keyword evidence="14" id="KW-1185">Reference proteome</keyword>
<feature type="transmembrane region" description="Helical" evidence="12">
    <location>
        <begin position="274"/>
        <end position="295"/>
    </location>
</feature>
<evidence type="ECO:0000256" key="3">
    <source>
        <dbReference type="ARBA" id="ARBA00022679"/>
    </source>
</evidence>
<dbReference type="InParanoid" id="A0A0C3DSB4"/>
<keyword evidence="2" id="KW-0489">Methyltransferase</keyword>
<dbReference type="EMBL" id="KN822080">
    <property type="protein sequence ID" value="KIM58896.1"/>
    <property type="molecule type" value="Genomic_DNA"/>
</dbReference>
<dbReference type="PANTHER" id="PTHR12753:SF0">
    <property type="entry name" value="ALPHA N-TERMINAL PROTEIN METHYLTRANSFERASE 1"/>
    <property type="match status" value="1"/>
</dbReference>
<dbReference type="GO" id="GO:0005737">
    <property type="term" value="C:cytoplasm"/>
    <property type="evidence" value="ECO:0007669"/>
    <property type="project" value="TreeGrafter"/>
</dbReference>
<feature type="binding site" evidence="11">
    <location>
        <position position="87"/>
    </location>
    <ligand>
        <name>S-adenosyl-L-methionine</name>
        <dbReference type="ChEBI" id="CHEBI:59789"/>
    </ligand>
</feature>
<comment type="catalytic activity">
    <reaction evidence="10">
        <text>N-terminal L-alanyl-L-prolyl-L-lysyl-[protein] + 3 S-adenosyl-L-methionine = N-terminal N,N,N-trimethyl-L-alanyl-L-prolyl-L-lysyl-[protein] + 3 S-adenosyl-L-homocysteine + 3 H(+)</text>
        <dbReference type="Rhea" id="RHEA:54712"/>
        <dbReference type="Rhea" id="RHEA-COMP:13785"/>
        <dbReference type="Rhea" id="RHEA-COMP:13971"/>
        <dbReference type="ChEBI" id="CHEBI:15378"/>
        <dbReference type="ChEBI" id="CHEBI:57856"/>
        <dbReference type="ChEBI" id="CHEBI:59789"/>
        <dbReference type="ChEBI" id="CHEBI:138057"/>
        <dbReference type="ChEBI" id="CHEBI:138315"/>
        <dbReference type="EC" id="2.1.1.244"/>
    </reaction>
</comment>
<evidence type="ECO:0000256" key="10">
    <source>
        <dbReference type="ARBA" id="ARBA00048167"/>
    </source>
</evidence>
<keyword evidence="12" id="KW-1133">Transmembrane helix</keyword>
<keyword evidence="12" id="KW-0472">Membrane</keyword>
<protein>
    <recommendedName>
        <fullName evidence="6">Alpha N-terminal protein methyltransferase 1</fullName>
        <ecNumber evidence="5">2.1.1.244</ecNumber>
    </recommendedName>
    <alternativeName>
        <fullName evidence="7">X-Pro-Lys N-terminal protein methyltransferase 1</fullName>
    </alternativeName>
</protein>
<keyword evidence="3" id="KW-0808">Transferase</keyword>
<evidence type="ECO:0000256" key="8">
    <source>
        <dbReference type="ARBA" id="ARBA00047306"/>
    </source>
</evidence>
<evidence type="ECO:0000313" key="14">
    <source>
        <dbReference type="Proteomes" id="UP000053989"/>
    </source>
</evidence>
<comment type="catalytic activity">
    <reaction evidence="8">
        <text>N-terminal L-seryl-L-prolyl-L-lysyl-[protein] + 3 S-adenosyl-L-methionine = N-terminal N,N,N-trimethyl-L-seryl-L-prolyl-L-lysyl-[protein] + 3 S-adenosyl-L-homocysteine + 3 H(+)</text>
        <dbReference type="Rhea" id="RHEA:54724"/>
        <dbReference type="Rhea" id="RHEA-COMP:13789"/>
        <dbReference type="Rhea" id="RHEA-COMP:13973"/>
        <dbReference type="ChEBI" id="CHEBI:15378"/>
        <dbReference type="ChEBI" id="CHEBI:57856"/>
        <dbReference type="ChEBI" id="CHEBI:59789"/>
        <dbReference type="ChEBI" id="CHEBI:138061"/>
        <dbReference type="ChEBI" id="CHEBI:138317"/>
        <dbReference type="EC" id="2.1.1.244"/>
    </reaction>
</comment>
<proteinExistence type="inferred from homology"/>
<dbReference type="PIRSF" id="PIRSF016958">
    <property type="entry name" value="DUF858_MeTrfase_lik"/>
    <property type="match status" value="1"/>
</dbReference>
<feature type="binding site" evidence="11">
    <location>
        <begin position="153"/>
        <end position="154"/>
    </location>
    <ligand>
        <name>S-adenosyl-L-methionine</name>
        <dbReference type="ChEBI" id="CHEBI:59789"/>
    </ligand>
</feature>
<dbReference type="InterPro" id="IPR029063">
    <property type="entry name" value="SAM-dependent_MTases_sf"/>
</dbReference>
<evidence type="ECO:0000256" key="1">
    <source>
        <dbReference type="ARBA" id="ARBA00009059"/>
    </source>
</evidence>
<dbReference type="InterPro" id="IPR008576">
    <property type="entry name" value="MeTrfase_NTM1"/>
</dbReference>
<gene>
    <name evidence="13" type="ORF">SCLCIDRAFT_1218246</name>
</gene>
<reference evidence="14" key="2">
    <citation type="submission" date="2015-01" db="EMBL/GenBank/DDBJ databases">
        <title>Evolutionary Origins and Diversification of the Mycorrhizal Mutualists.</title>
        <authorList>
            <consortium name="DOE Joint Genome Institute"/>
            <consortium name="Mycorrhizal Genomics Consortium"/>
            <person name="Kohler A."/>
            <person name="Kuo A."/>
            <person name="Nagy L.G."/>
            <person name="Floudas D."/>
            <person name="Copeland A."/>
            <person name="Barry K.W."/>
            <person name="Cichocki N."/>
            <person name="Veneault-Fourrey C."/>
            <person name="LaButti K."/>
            <person name="Lindquist E.A."/>
            <person name="Lipzen A."/>
            <person name="Lundell T."/>
            <person name="Morin E."/>
            <person name="Murat C."/>
            <person name="Riley R."/>
            <person name="Ohm R."/>
            <person name="Sun H."/>
            <person name="Tunlid A."/>
            <person name="Henrissat B."/>
            <person name="Grigoriev I.V."/>
            <person name="Hibbett D.S."/>
            <person name="Martin F."/>
        </authorList>
    </citation>
    <scope>NUCLEOTIDE SEQUENCE [LARGE SCALE GENOMIC DNA]</scope>
    <source>
        <strain evidence="14">Foug A</strain>
    </source>
</reference>
<evidence type="ECO:0000256" key="2">
    <source>
        <dbReference type="ARBA" id="ARBA00022603"/>
    </source>
</evidence>
<evidence type="ECO:0000256" key="9">
    <source>
        <dbReference type="ARBA" id="ARBA00047885"/>
    </source>
</evidence>
<sequence>MSSDTQSLIPNLQQGIDYWNHQPASLDGVLGGFGSGSLPRVDSLGSRQFLRGLLPELCTVPSALFPPSAEPPKQRYRALDVGAGIGRVTANVLLYLVSDVVLVEPVQSFILEALEQCEHSAELGGSHNDSGYAIGWPGIADGSKSVTFIKAPLQKFDPANPENNTEVMGRVGFIPSEDDMTSGFDVLWCQWCLGHMSDADLTEFMRLSRHALRGPQSFIVVKENLCAQLGDEPRAVFDKEDSSLTRSDLAFKKIFKDAGLKIVREKIQHGFPKGLYVVKMCILLYFSPFSVLMLFHRYALQAA</sequence>
<dbReference type="Pfam" id="PF05891">
    <property type="entry name" value="Methyltransf_PK"/>
    <property type="match status" value="1"/>
</dbReference>